<name>A0ABS7L6E9_9FIRM</name>
<dbReference type="EMBL" id="VIRV01000005">
    <property type="protein sequence ID" value="MBY0758497.1"/>
    <property type="molecule type" value="Genomic_DNA"/>
</dbReference>
<feature type="transmembrane region" description="Helical" evidence="2">
    <location>
        <begin position="104"/>
        <end position="121"/>
    </location>
</feature>
<dbReference type="InterPro" id="IPR000045">
    <property type="entry name" value="Prepilin_IV_endopep_pep"/>
</dbReference>
<feature type="transmembrane region" description="Helical" evidence="2">
    <location>
        <begin position="7"/>
        <end position="25"/>
    </location>
</feature>
<evidence type="ECO:0000256" key="1">
    <source>
        <dbReference type="ARBA" id="ARBA00005801"/>
    </source>
</evidence>
<comment type="caution">
    <text evidence="4">The sequence shown here is derived from an EMBL/GenBank/DDBJ whole genome shotgun (WGS) entry which is preliminary data.</text>
</comment>
<keyword evidence="2" id="KW-0812">Transmembrane</keyword>
<evidence type="ECO:0000313" key="5">
    <source>
        <dbReference type="Proteomes" id="UP000779049"/>
    </source>
</evidence>
<keyword evidence="2" id="KW-1133">Transmembrane helix</keyword>
<feature type="domain" description="Prepilin type IV endopeptidase peptidase" evidence="3">
    <location>
        <begin position="16"/>
        <end position="117"/>
    </location>
</feature>
<sequence length="156" mass="17170">MRKDMEFCDILLKVGFFVILLFLSWKDWKEKRIPDRYAAAVFTLGMARSLMDPDGIVGAAAGIFAVSLPLFLITVWTNGAFGGGDIKLAAAAGCFMGWRACLNGFIYGLMFSAFYALALMAGKKGRKRGKNTFPLGPFLAAGFILVEVLEKEIYLF</sequence>
<dbReference type="PANTHER" id="PTHR30487">
    <property type="entry name" value="TYPE 4 PREPILIN-LIKE PROTEINS LEADER PEPTIDE-PROCESSING ENZYME"/>
    <property type="match status" value="1"/>
</dbReference>
<dbReference type="PANTHER" id="PTHR30487:SF0">
    <property type="entry name" value="PREPILIN LEADER PEPTIDASE_N-METHYLTRANSFERASE-RELATED"/>
    <property type="match status" value="1"/>
</dbReference>
<evidence type="ECO:0000259" key="3">
    <source>
        <dbReference type="Pfam" id="PF01478"/>
    </source>
</evidence>
<gene>
    <name evidence="4" type="ORF">FLB61_05240</name>
</gene>
<dbReference type="Proteomes" id="UP000779049">
    <property type="component" value="Unassembled WGS sequence"/>
</dbReference>
<accession>A0ABS7L6E9</accession>
<evidence type="ECO:0000313" key="4">
    <source>
        <dbReference type="EMBL" id="MBY0758497.1"/>
    </source>
</evidence>
<keyword evidence="5" id="KW-1185">Reference proteome</keyword>
<feature type="transmembrane region" description="Helical" evidence="2">
    <location>
        <begin position="55"/>
        <end position="73"/>
    </location>
</feature>
<evidence type="ECO:0000256" key="2">
    <source>
        <dbReference type="SAM" id="Phobius"/>
    </source>
</evidence>
<proteinExistence type="inferred from homology"/>
<feature type="transmembrane region" description="Helical" evidence="2">
    <location>
        <begin position="133"/>
        <end position="149"/>
    </location>
</feature>
<reference evidence="4 5" key="1">
    <citation type="journal article" date="2020" name="New Microbes New Infect">
        <title>Sellimonas caecigallum sp. nov., description and genome sequence of a new member of the Sellimonas genus isolated from the cecum of feral chicken.</title>
        <authorList>
            <person name="Wongkuna S."/>
            <person name="Ghimire S."/>
            <person name="Antony L."/>
            <person name="Chankhamhaengdecha S."/>
            <person name="Janvilisri T."/>
            <person name="Scaria J."/>
        </authorList>
    </citation>
    <scope>NUCLEOTIDE SEQUENCE [LARGE SCALE GENOMIC DNA]</scope>
    <source>
        <strain evidence="4 5">SW451</strain>
    </source>
</reference>
<comment type="similarity">
    <text evidence="1">Belongs to the peptidase A24 family.</text>
</comment>
<dbReference type="Gene3D" id="1.20.120.1220">
    <property type="match status" value="1"/>
</dbReference>
<dbReference type="InterPro" id="IPR050882">
    <property type="entry name" value="Prepilin_peptidase/N-MTase"/>
</dbReference>
<protein>
    <submittedName>
        <fullName evidence="4">Prepilin peptidase</fullName>
    </submittedName>
</protein>
<keyword evidence="2" id="KW-0472">Membrane</keyword>
<organism evidence="4 5">
    <name type="scientific">Sellimonas caecigallum</name>
    <dbReference type="NCBI Taxonomy" id="2592333"/>
    <lineage>
        <taxon>Bacteria</taxon>
        <taxon>Bacillati</taxon>
        <taxon>Bacillota</taxon>
        <taxon>Clostridia</taxon>
        <taxon>Lachnospirales</taxon>
        <taxon>Lachnospiraceae</taxon>
        <taxon>Sellimonas</taxon>
    </lineage>
</organism>
<dbReference type="Pfam" id="PF01478">
    <property type="entry name" value="Peptidase_A24"/>
    <property type="match status" value="1"/>
</dbReference>